<evidence type="ECO:0000313" key="2">
    <source>
        <dbReference type="RefSeq" id="XP_019052721.1"/>
    </source>
</evidence>
<dbReference type="Gene3D" id="3.10.450.10">
    <property type="match status" value="1"/>
</dbReference>
<dbReference type="Proteomes" id="UP000189703">
    <property type="component" value="Unplaced"/>
</dbReference>
<gene>
    <name evidence="2" type="primary">LOC109114486</name>
</gene>
<sequence length="122" mass="13782">MKTDSLLLPLLLMVAFLFFFNGTSGNAVGRRSLIPGGWQPIKDVRDAHVKEIAQFAVTEHNKEAKTNLKFQKVIRGESQVVAGTNYRLILAAKDGRASSKYEAVVWEKPWESFRNLTSFKRV</sequence>
<name>A0A1U8Q3X2_NELNU</name>
<proteinExistence type="predicted"/>
<dbReference type="GeneID" id="109114486"/>
<dbReference type="KEGG" id="nnu:109114486"/>
<dbReference type="SMART" id="SM00043">
    <property type="entry name" value="CY"/>
    <property type="match status" value="1"/>
</dbReference>
<dbReference type="OrthoDB" id="752087at2759"/>
<dbReference type="PANTHER" id="PTHR47364">
    <property type="entry name" value="CYSTEINE PROTEINASE INHIBITOR 5"/>
    <property type="match status" value="1"/>
</dbReference>
<keyword evidence="1" id="KW-1185">Reference proteome</keyword>
<dbReference type="RefSeq" id="XP_019052721.1">
    <property type="nucleotide sequence ID" value="XM_019197176.1"/>
</dbReference>
<accession>A0A1U8Q3X2</accession>
<dbReference type="Pfam" id="PF16845">
    <property type="entry name" value="SQAPI"/>
    <property type="match status" value="1"/>
</dbReference>
<protein>
    <submittedName>
        <fullName evidence="2">Cysteine proteinase inhibitor 1-like</fullName>
    </submittedName>
</protein>
<dbReference type="PANTHER" id="PTHR47364:SF2">
    <property type="entry name" value="CYSTEINE PROTEINASE INHIBITOR 5"/>
    <property type="match status" value="1"/>
</dbReference>
<dbReference type="InterPro" id="IPR046350">
    <property type="entry name" value="Cystatin_sf"/>
</dbReference>
<dbReference type="OMA" id="KFAITEH"/>
<dbReference type="InterPro" id="IPR000010">
    <property type="entry name" value="Cystatin_dom"/>
</dbReference>
<evidence type="ECO:0000313" key="1">
    <source>
        <dbReference type="Proteomes" id="UP000189703"/>
    </source>
</evidence>
<dbReference type="GO" id="GO:0004869">
    <property type="term" value="F:cysteine-type endopeptidase inhibitor activity"/>
    <property type="evidence" value="ECO:0007669"/>
    <property type="project" value="InterPro"/>
</dbReference>
<organism evidence="1 2">
    <name type="scientific">Nelumbo nucifera</name>
    <name type="common">Sacred lotus</name>
    <dbReference type="NCBI Taxonomy" id="4432"/>
    <lineage>
        <taxon>Eukaryota</taxon>
        <taxon>Viridiplantae</taxon>
        <taxon>Streptophyta</taxon>
        <taxon>Embryophyta</taxon>
        <taxon>Tracheophyta</taxon>
        <taxon>Spermatophyta</taxon>
        <taxon>Magnoliopsida</taxon>
        <taxon>Proteales</taxon>
        <taxon>Nelumbonaceae</taxon>
        <taxon>Nelumbo</taxon>
    </lineage>
</organism>
<dbReference type="AlphaFoldDB" id="A0A1U8Q3X2"/>
<dbReference type="CDD" id="cd00042">
    <property type="entry name" value="CY"/>
    <property type="match status" value="1"/>
</dbReference>
<reference evidence="2" key="1">
    <citation type="submission" date="2025-08" db="UniProtKB">
        <authorList>
            <consortium name="RefSeq"/>
        </authorList>
    </citation>
    <scope>IDENTIFICATION</scope>
</reference>
<dbReference type="FunCoup" id="A0A1U8Q3X2">
    <property type="interactions" value="1"/>
</dbReference>
<dbReference type="SUPFAM" id="SSF54403">
    <property type="entry name" value="Cystatin/monellin"/>
    <property type="match status" value="1"/>
</dbReference>